<dbReference type="GO" id="GO:0016705">
    <property type="term" value="F:oxidoreductase activity, acting on paired donors, with incorporation or reduction of molecular oxygen"/>
    <property type="evidence" value="ECO:0007669"/>
    <property type="project" value="InterPro"/>
</dbReference>
<dbReference type="GO" id="GO:0005506">
    <property type="term" value="F:iron ion binding"/>
    <property type="evidence" value="ECO:0007669"/>
    <property type="project" value="InterPro"/>
</dbReference>
<protein>
    <recommendedName>
        <fullName evidence="5">Cytochrome P450</fullName>
    </recommendedName>
</protein>
<dbReference type="Pfam" id="PF00067">
    <property type="entry name" value="p450"/>
    <property type="match status" value="1"/>
</dbReference>
<reference evidence="3" key="1">
    <citation type="submission" date="2019-09" db="EMBL/GenBank/DDBJ databases">
        <title>Draft genome information of white flower Hibiscus syriacus.</title>
        <authorList>
            <person name="Kim Y.-M."/>
        </authorList>
    </citation>
    <scope>NUCLEOTIDE SEQUENCE [LARGE SCALE GENOMIC DNA]</scope>
    <source>
        <strain evidence="3">YM2019G1</strain>
    </source>
</reference>
<evidence type="ECO:0000256" key="1">
    <source>
        <dbReference type="RuleBase" id="RU000461"/>
    </source>
</evidence>
<name>A0A6A2XFR8_HIBSY</name>
<dbReference type="GO" id="GO:0020037">
    <property type="term" value="F:heme binding"/>
    <property type="evidence" value="ECO:0007669"/>
    <property type="project" value="InterPro"/>
</dbReference>
<accession>A0A6A2XFR8</accession>
<keyword evidence="2" id="KW-0732">Signal</keyword>
<comment type="similarity">
    <text evidence="1">Belongs to the cytochrome P450 family.</text>
</comment>
<sequence>MLDGFGAMILVVWWIPHLGSVLKVLENFQQPLRALSYLVKLPVGAKSLVNHPWWIPKGVYLNGLVIEINTNTGSNAKAKNLMAFGGGGRTCAGAEFSKVLMAVFLHVLVTKYRWTNIKGGDVVRAPTLGFSDGFYVSVSPKHASNIEE</sequence>
<dbReference type="InterPro" id="IPR017972">
    <property type="entry name" value="Cyt_P450_CS"/>
</dbReference>
<gene>
    <name evidence="3" type="ORF">F3Y22_tig00111743pilonHSYRG00046</name>
</gene>
<dbReference type="SUPFAM" id="SSF48264">
    <property type="entry name" value="Cytochrome P450"/>
    <property type="match status" value="1"/>
</dbReference>
<evidence type="ECO:0000313" key="4">
    <source>
        <dbReference type="Proteomes" id="UP000436088"/>
    </source>
</evidence>
<feature type="signal peptide" evidence="2">
    <location>
        <begin position="1"/>
        <end position="21"/>
    </location>
</feature>
<dbReference type="InterPro" id="IPR036396">
    <property type="entry name" value="Cyt_P450_sf"/>
</dbReference>
<evidence type="ECO:0008006" key="5">
    <source>
        <dbReference type="Google" id="ProtNLM"/>
    </source>
</evidence>
<dbReference type="AlphaFoldDB" id="A0A6A2XFR8"/>
<evidence type="ECO:0000256" key="2">
    <source>
        <dbReference type="SAM" id="SignalP"/>
    </source>
</evidence>
<dbReference type="Gene3D" id="1.10.630.10">
    <property type="entry name" value="Cytochrome P450"/>
    <property type="match status" value="1"/>
</dbReference>
<dbReference type="GO" id="GO:0004497">
    <property type="term" value="F:monooxygenase activity"/>
    <property type="evidence" value="ECO:0007669"/>
    <property type="project" value="UniProtKB-KW"/>
</dbReference>
<comment type="caution">
    <text evidence="3">The sequence shown here is derived from an EMBL/GenBank/DDBJ whole genome shotgun (WGS) entry which is preliminary data.</text>
</comment>
<keyword evidence="1" id="KW-0560">Oxidoreductase</keyword>
<dbReference type="EMBL" id="VEPZ02001416">
    <property type="protein sequence ID" value="KAE8674603.1"/>
    <property type="molecule type" value="Genomic_DNA"/>
</dbReference>
<proteinExistence type="inferred from homology"/>
<dbReference type="PROSITE" id="PS00086">
    <property type="entry name" value="CYTOCHROME_P450"/>
    <property type="match status" value="1"/>
</dbReference>
<evidence type="ECO:0000313" key="3">
    <source>
        <dbReference type="EMBL" id="KAE8674603.1"/>
    </source>
</evidence>
<feature type="chain" id="PRO_5025666192" description="Cytochrome P450" evidence="2">
    <location>
        <begin position="22"/>
        <end position="148"/>
    </location>
</feature>
<keyword evidence="1" id="KW-0503">Monooxygenase</keyword>
<keyword evidence="1" id="KW-0408">Iron</keyword>
<organism evidence="3 4">
    <name type="scientific">Hibiscus syriacus</name>
    <name type="common">Rose of Sharon</name>
    <dbReference type="NCBI Taxonomy" id="106335"/>
    <lineage>
        <taxon>Eukaryota</taxon>
        <taxon>Viridiplantae</taxon>
        <taxon>Streptophyta</taxon>
        <taxon>Embryophyta</taxon>
        <taxon>Tracheophyta</taxon>
        <taxon>Spermatophyta</taxon>
        <taxon>Magnoliopsida</taxon>
        <taxon>eudicotyledons</taxon>
        <taxon>Gunneridae</taxon>
        <taxon>Pentapetalae</taxon>
        <taxon>rosids</taxon>
        <taxon>malvids</taxon>
        <taxon>Malvales</taxon>
        <taxon>Malvaceae</taxon>
        <taxon>Malvoideae</taxon>
        <taxon>Hibiscus</taxon>
    </lineage>
</organism>
<keyword evidence="1" id="KW-0479">Metal-binding</keyword>
<keyword evidence="4" id="KW-1185">Reference proteome</keyword>
<keyword evidence="1" id="KW-0349">Heme</keyword>
<dbReference type="Proteomes" id="UP000436088">
    <property type="component" value="Unassembled WGS sequence"/>
</dbReference>
<dbReference type="InterPro" id="IPR001128">
    <property type="entry name" value="Cyt_P450"/>
</dbReference>